<organism evidence="3 4">
    <name type="scientific">Alicyclobacillus ferrooxydans</name>
    <dbReference type="NCBI Taxonomy" id="471514"/>
    <lineage>
        <taxon>Bacteria</taxon>
        <taxon>Bacillati</taxon>
        <taxon>Bacillota</taxon>
        <taxon>Bacilli</taxon>
        <taxon>Bacillales</taxon>
        <taxon>Alicyclobacillaceae</taxon>
        <taxon>Alicyclobacillus</taxon>
    </lineage>
</organism>
<dbReference type="InterPro" id="IPR002575">
    <property type="entry name" value="Aminoglycoside_PTrfase"/>
</dbReference>
<keyword evidence="1" id="KW-1133">Transmembrane helix</keyword>
<comment type="caution">
    <text evidence="3">The sequence shown here is derived from an EMBL/GenBank/DDBJ whole genome shotgun (WGS) entry which is preliminary data.</text>
</comment>
<dbReference type="PANTHER" id="PTHR41283:SF1">
    <property type="entry name" value="AMINOGLYCOSIDE PHOSPHOTRANSFERASE DOMAIN-CONTAINING PROTEIN"/>
    <property type="match status" value="1"/>
</dbReference>
<dbReference type="Proteomes" id="UP000050482">
    <property type="component" value="Unassembled WGS sequence"/>
</dbReference>
<dbReference type="EMBL" id="LJCO01000038">
    <property type="protein sequence ID" value="KPV44294.1"/>
    <property type="molecule type" value="Genomic_DNA"/>
</dbReference>
<name>A0A0P9CX00_9BACL</name>
<dbReference type="PATRIC" id="fig|471514.4.peg.1954"/>
<gene>
    <name evidence="3" type="ORF">AN477_08260</name>
</gene>
<feature type="transmembrane region" description="Helical" evidence="1">
    <location>
        <begin position="249"/>
        <end position="271"/>
    </location>
</feature>
<evidence type="ECO:0000256" key="1">
    <source>
        <dbReference type="SAM" id="Phobius"/>
    </source>
</evidence>
<dbReference type="PANTHER" id="PTHR41283">
    <property type="entry name" value="AMINOGLYCOSIDE PHOSPHOTRANSFERASE"/>
    <property type="match status" value="1"/>
</dbReference>
<keyword evidence="3" id="KW-0808">Transferase</keyword>
<keyword evidence="1" id="KW-0472">Membrane</keyword>
<dbReference type="InterPro" id="IPR011009">
    <property type="entry name" value="Kinase-like_dom_sf"/>
</dbReference>
<feature type="domain" description="Aminoglycoside phosphotransferase" evidence="2">
    <location>
        <begin position="17"/>
        <end position="241"/>
    </location>
</feature>
<dbReference type="SUPFAM" id="SSF56112">
    <property type="entry name" value="Protein kinase-like (PK-like)"/>
    <property type="match status" value="1"/>
</dbReference>
<keyword evidence="1" id="KW-0812">Transmembrane</keyword>
<sequence>MDQLRRRIGALDEDCYVEPIHKGYSADQKYLVTKASGDKLLLRVMTAEQYPRKQTEFRLIQAMYQDNLLVPRPIEIGNCDDLDVCYYVLSYIEGSDAEACIREYPSDVQFNIGFRAGRDLRRMHAYKAPADVAPWEERVVKKFRRYIEAYKGINVMVKDAAKVIAFIDDNLARLKHRPNRFQHDDFHVGNIIVLDGQYAGVIDFNRYDWGDPIHDLLKVGYFSRAVSVPFSVGQIQGYFEQGQLGEEFWILYSTYTAMTIFSLVVWTMRVVPDTIDSMMEIVNRVLEDHKWFELKRPTWYRD</sequence>
<dbReference type="GO" id="GO:0016740">
    <property type="term" value="F:transferase activity"/>
    <property type="evidence" value="ECO:0007669"/>
    <property type="project" value="UniProtKB-KW"/>
</dbReference>
<protein>
    <submittedName>
        <fullName evidence="3">Aminoglycoside phosphotransferase</fullName>
    </submittedName>
</protein>
<evidence type="ECO:0000313" key="3">
    <source>
        <dbReference type="EMBL" id="KPV44294.1"/>
    </source>
</evidence>
<dbReference type="AlphaFoldDB" id="A0A0P9CX00"/>
<evidence type="ECO:0000259" key="2">
    <source>
        <dbReference type="Pfam" id="PF01636"/>
    </source>
</evidence>
<dbReference type="Pfam" id="PF01636">
    <property type="entry name" value="APH"/>
    <property type="match status" value="1"/>
</dbReference>
<accession>A0A0P9CX00</accession>
<reference evidence="3 4" key="1">
    <citation type="submission" date="2015-09" db="EMBL/GenBank/DDBJ databases">
        <title>Draft genome sequence of Alicyclobacillus ferrooxydans DSM 22381.</title>
        <authorList>
            <person name="Hemp J."/>
        </authorList>
    </citation>
    <scope>NUCLEOTIDE SEQUENCE [LARGE SCALE GENOMIC DNA]</scope>
    <source>
        <strain evidence="3 4">TC-34</strain>
    </source>
</reference>
<keyword evidence="4" id="KW-1185">Reference proteome</keyword>
<evidence type="ECO:0000313" key="4">
    <source>
        <dbReference type="Proteomes" id="UP000050482"/>
    </source>
</evidence>
<dbReference type="STRING" id="471514.AN477_08260"/>
<proteinExistence type="predicted"/>
<dbReference type="Gene3D" id="3.90.1200.10">
    <property type="match status" value="1"/>
</dbReference>